<dbReference type="OrthoDB" id="10261563at2759"/>
<dbReference type="InterPro" id="IPR019327">
    <property type="entry name" value="WKF"/>
</dbReference>
<accession>E1F686</accession>
<organism evidence="4 5">
    <name type="scientific">Giardia intestinalis (strain P15)</name>
    <name type="common">Giardia lamblia</name>
    <dbReference type="NCBI Taxonomy" id="658858"/>
    <lineage>
        <taxon>Eukaryota</taxon>
        <taxon>Metamonada</taxon>
        <taxon>Diplomonadida</taxon>
        <taxon>Hexamitidae</taxon>
        <taxon>Giardiinae</taxon>
        <taxon>Giardia</taxon>
    </lineage>
</organism>
<reference evidence="4 5" key="1">
    <citation type="journal article" date="2010" name="BMC Genomics">
        <title>Genome analysis and comparative genomics of a Giardia intestinalis assemblage E isolate.</title>
        <authorList>
            <person name="Jerlstrom-Hultqvist J."/>
            <person name="Franzen O."/>
            <person name="Ankarklev J."/>
            <person name="Xu F."/>
            <person name="Nohynkova E."/>
            <person name="Andersson J.O."/>
            <person name="Svard S.G."/>
            <person name="Andersson B."/>
        </authorList>
    </citation>
    <scope>NUCLEOTIDE SEQUENCE [LARGE SCALE GENOMIC DNA]</scope>
    <source>
        <strain evidence="4 5">P15</strain>
    </source>
</reference>
<sequence length="160" mass="18621">MNFYFCLKTMGTSTKQKDASKATPLGHKERPNKSDKRKNSFKMSHAKRLEDAIAWMYHWHTDRSTWTFDKKQQTLLVQAWMDSERMPKDTFAVFCLFAAGSEAEAFKRRLLQEAEVMLTRYRNNKENENLRRQAKRAVKLKAALSSGKNDPEAQLLATDV</sequence>
<dbReference type="AlphaFoldDB" id="E1F686"/>
<evidence type="ECO:0000256" key="1">
    <source>
        <dbReference type="SAM" id="Coils"/>
    </source>
</evidence>
<feature type="coiled-coil region" evidence="1">
    <location>
        <begin position="111"/>
        <end position="143"/>
    </location>
</feature>
<dbReference type="EMBL" id="ACVC01000195">
    <property type="protein sequence ID" value="EFO62032.1"/>
    <property type="molecule type" value="Genomic_DNA"/>
</dbReference>
<proteinExistence type="predicted"/>
<dbReference type="Proteomes" id="UP000008974">
    <property type="component" value="Unassembled WGS sequence"/>
</dbReference>
<feature type="region of interest" description="Disordered" evidence="2">
    <location>
        <begin position="16"/>
        <end position="42"/>
    </location>
</feature>
<name>E1F686_GIAIA</name>
<dbReference type="Pfam" id="PF10180">
    <property type="entry name" value="WKF"/>
    <property type="match status" value="1"/>
</dbReference>
<keyword evidence="1" id="KW-0175">Coiled coil</keyword>
<evidence type="ECO:0000313" key="5">
    <source>
        <dbReference type="Proteomes" id="UP000008974"/>
    </source>
</evidence>
<evidence type="ECO:0000256" key="2">
    <source>
        <dbReference type="SAM" id="MobiDB-lite"/>
    </source>
</evidence>
<dbReference type="OMA" id="DSERMPK"/>
<evidence type="ECO:0000259" key="3">
    <source>
        <dbReference type="Pfam" id="PF10180"/>
    </source>
</evidence>
<feature type="domain" description="WKF" evidence="3">
    <location>
        <begin position="55"/>
        <end position="116"/>
    </location>
</feature>
<comment type="caution">
    <text evidence="4">The sequence shown here is derived from an EMBL/GenBank/DDBJ whole genome shotgun (WGS) entry which is preliminary data.</text>
</comment>
<dbReference type="VEuPathDB" id="GiardiaDB:GLP15_3634"/>
<protein>
    <recommendedName>
        <fullName evidence="3">WKF domain-containing protein</fullName>
    </recommendedName>
</protein>
<gene>
    <name evidence="4" type="ORF">GLP15_3634</name>
</gene>
<feature type="compositionally biased region" description="Basic and acidic residues" evidence="2">
    <location>
        <begin position="16"/>
        <end position="38"/>
    </location>
</feature>
<evidence type="ECO:0000313" key="4">
    <source>
        <dbReference type="EMBL" id="EFO62032.1"/>
    </source>
</evidence>